<keyword evidence="1" id="KW-0812">Transmembrane</keyword>
<evidence type="ECO:0000256" key="1">
    <source>
        <dbReference type="SAM" id="Phobius"/>
    </source>
</evidence>
<name>A0A6A5EM20_PERFL</name>
<keyword evidence="1" id="KW-1133">Transmembrane helix</keyword>
<protein>
    <submittedName>
        <fullName evidence="2">Uncharacterized protein</fullName>
    </submittedName>
</protein>
<dbReference type="EMBL" id="VHII01000013">
    <property type="protein sequence ID" value="KAF1382030.1"/>
    <property type="molecule type" value="Genomic_DNA"/>
</dbReference>
<keyword evidence="3" id="KW-1185">Reference proteome</keyword>
<evidence type="ECO:0000313" key="3">
    <source>
        <dbReference type="Proteomes" id="UP000465112"/>
    </source>
</evidence>
<gene>
    <name evidence="2" type="ORF">PFLUV_G00160170</name>
</gene>
<dbReference type="Proteomes" id="UP000465112">
    <property type="component" value="Chromosome 13"/>
</dbReference>
<evidence type="ECO:0000313" key="2">
    <source>
        <dbReference type="EMBL" id="KAF1382030.1"/>
    </source>
</evidence>
<feature type="transmembrane region" description="Helical" evidence="1">
    <location>
        <begin position="38"/>
        <end position="56"/>
    </location>
</feature>
<organism evidence="2 3">
    <name type="scientific">Perca fluviatilis</name>
    <name type="common">European perch</name>
    <dbReference type="NCBI Taxonomy" id="8168"/>
    <lineage>
        <taxon>Eukaryota</taxon>
        <taxon>Metazoa</taxon>
        <taxon>Chordata</taxon>
        <taxon>Craniata</taxon>
        <taxon>Vertebrata</taxon>
        <taxon>Euteleostomi</taxon>
        <taxon>Actinopterygii</taxon>
        <taxon>Neopterygii</taxon>
        <taxon>Teleostei</taxon>
        <taxon>Neoteleostei</taxon>
        <taxon>Acanthomorphata</taxon>
        <taxon>Eupercaria</taxon>
        <taxon>Perciformes</taxon>
        <taxon>Percoidei</taxon>
        <taxon>Percidae</taxon>
        <taxon>Percinae</taxon>
        <taxon>Perca</taxon>
    </lineage>
</organism>
<keyword evidence="1" id="KW-0472">Membrane</keyword>
<dbReference type="AlphaFoldDB" id="A0A6A5EM20"/>
<accession>A0A6A5EM20</accession>
<comment type="caution">
    <text evidence="2">The sequence shown here is derived from an EMBL/GenBank/DDBJ whole genome shotgun (WGS) entry which is preliminary data.</text>
</comment>
<sequence>MNSSALPPQCISSTELVFRDGRHEPQQDESPPSQTPSLFSALLLLFILLFLADAFLRTPPCLVCDVLHAVPPFLLCSSWETSLRAGILGGRHIVWVPCIRTVYIMS</sequence>
<proteinExistence type="predicted"/>
<reference evidence="2 3" key="1">
    <citation type="submission" date="2019-06" db="EMBL/GenBank/DDBJ databases">
        <title>A chromosome-scale genome assembly of the European perch, Perca fluviatilis.</title>
        <authorList>
            <person name="Roques C."/>
            <person name="Zahm M."/>
            <person name="Cabau C."/>
            <person name="Klopp C."/>
            <person name="Bouchez O."/>
            <person name="Donnadieu C."/>
            <person name="Kuhl H."/>
            <person name="Gislard M."/>
            <person name="Guendouz S."/>
            <person name="Journot L."/>
            <person name="Haffray P."/>
            <person name="Bestin A."/>
            <person name="Morvezen R."/>
            <person name="Feron R."/>
            <person name="Wen M."/>
            <person name="Jouanno E."/>
            <person name="Herpin A."/>
            <person name="Schartl M."/>
            <person name="Postlethwait J."/>
            <person name="Schaerlinger B."/>
            <person name="Chardard D."/>
            <person name="Lecocq T."/>
            <person name="Poncet C."/>
            <person name="Jaffrelo L."/>
            <person name="Lampietro C."/>
            <person name="Guiguen Y."/>
        </authorList>
    </citation>
    <scope>NUCLEOTIDE SEQUENCE [LARGE SCALE GENOMIC DNA]</scope>
    <source>
        <tissue evidence="2">Blood</tissue>
    </source>
</reference>